<keyword evidence="9" id="KW-1185">Reference proteome</keyword>
<feature type="transmembrane region" description="Helical" evidence="6">
    <location>
        <begin position="167"/>
        <end position="192"/>
    </location>
</feature>
<dbReference type="GO" id="GO:0140359">
    <property type="term" value="F:ABC-type transporter activity"/>
    <property type="evidence" value="ECO:0007669"/>
    <property type="project" value="InterPro"/>
</dbReference>
<dbReference type="AlphaFoldDB" id="A0A150G833"/>
<keyword evidence="5 6" id="KW-0472">Membrane</keyword>
<feature type="domain" description="ABC transporter family G" evidence="7">
    <location>
        <begin position="121"/>
        <end position="245"/>
    </location>
</feature>
<dbReference type="InterPro" id="IPR050352">
    <property type="entry name" value="ABCG_transporters"/>
</dbReference>
<dbReference type="Pfam" id="PF19055">
    <property type="entry name" value="ABC2_membrane_7"/>
    <property type="match status" value="1"/>
</dbReference>
<evidence type="ECO:0000256" key="6">
    <source>
        <dbReference type="SAM" id="Phobius"/>
    </source>
</evidence>
<dbReference type="PANTHER" id="PTHR48041:SF139">
    <property type="entry name" value="PROTEIN SCARLET"/>
    <property type="match status" value="1"/>
</dbReference>
<evidence type="ECO:0000256" key="2">
    <source>
        <dbReference type="ARBA" id="ARBA00022448"/>
    </source>
</evidence>
<evidence type="ECO:0000259" key="7">
    <source>
        <dbReference type="Pfam" id="PF19055"/>
    </source>
</evidence>
<feature type="transmembrane region" description="Helical" evidence="6">
    <location>
        <begin position="198"/>
        <end position="215"/>
    </location>
</feature>
<proteinExistence type="predicted"/>
<keyword evidence="2" id="KW-0813">Transport</keyword>
<comment type="caution">
    <text evidence="8">The sequence shown here is derived from an EMBL/GenBank/DDBJ whole genome shotgun (WGS) entry which is preliminary data.</text>
</comment>
<keyword evidence="3 6" id="KW-0812">Transmembrane</keyword>
<dbReference type="GO" id="GO:0016020">
    <property type="term" value="C:membrane"/>
    <property type="evidence" value="ECO:0007669"/>
    <property type="project" value="UniProtKB-SubCell"/>
</dbReference>
<evidence type="ECO:0000256" key="3">
    <source>
        <dbReference type="ARBA" id="ARBA00022692"/>
    </source>
</evidence>
<protein>
    <recommendedName>
        <fullName evidence="7">ABC transporter family G domain-containing protein</fullName>
    </recommendedName>
</protein>
<sequence>MGLLGYPPILFLDEPTSGLDASSCITLVALLKGLASSMGMNIVAVMHTPSTEAFKAFDHVLILAGHEGQIFEGTANECVEYFSKRLPYRRFISGLCKWLVALMDLGLVIAAAFMIGTLQEHERLCGVSVTSQFLSGVIFDLPWVAVSSAAFVLVYTALVVPRASLWSYYWVGLAVCWWSSGLAYLVSVLPLIPPQAENIVTVVLVLVLGAFVQGLSPSIRSARGTALKWILRLSYNRWAMEAIAVKWWDSNPHPSVNMGGALPVKLHWRFTKIIYGLSLV</sequence>
<comment type="subcellular location">
    <subcellularLocation>
        <location evidence="1">Membrane</location>
        <topology evidence="1">Multi-pass membrane protein</topology>
    </subcellularLocation>
</comment>
<dbReference type="Proteomes" id="UP000075714">
    <property type="component" value="Unassembled WGS sequence"/>
</dbReference>
<feature type="transmembrane region" description="Helical" evidence="6">
    <location>
        <begin position="138"/>
        <end position="160"/>
    </location>
</feature>
<name>A0A150G833_GONPE</name>
<gene>
    <name evidence="8" type="ORF">GPECTOR_48g410</name>
</gene>
<organism evidence="8 9">
    <name type="scientific">Gonium pectorale</name>
    <name type="common">Green alga</name>
    <dbReference type="NCBI Taxonomy" id="33097"/>
    <lineage>
        <taxon>Eukaryota</taxon>
        <taxon>Viridiplantae</taxon>
        <taxon>Chlorophyta</taxon>
        <taxon>core chlorophytes</taxon>
        <taxon>Chlorophyceae</taxon>
        <taxon>CS clade</taxon>
        <taxon>Chlamydomonadales</taxon>
        <taxon>Volvocaceae</taxon>
        <taxon>Gonium</taxon>
    </lineage>
</organism>
<dbReference type="EMBL" id="LSYV01000049">
    <property type="protein sequence ID" value="KXZ45978.1"/>
    <property type="molecule type" value="Genomic_DNA"/>
</dbReference>
<dbReference type="PANTHER" id="PTHR48041">
    <property type="entry name" value="ABC TRANSPORTER G FAMILY MEMBER 28"/>
    <property type="match status" value="1"/>
</dbReference>
<dbReference type="InterPro" id="IPR043926">
    <property type="entry name" value="ABCG_dom"/>
</dbReference>
<dbReference type="Gene3D" id="3.40.50.300">
    <property type="entry name" value="P-loop containing nucleotide triphosphate hydrolases"/>
    <property type="match status" value="1"/>
</dbReference>
<dbReference type="InterPro" id="IPR027417">
    <property type="entry name" value="P-loop_NTPase"/>
</dbReference>
<evidence type="ECO:0000256" key="5">
    <source>
        <dbReference type="ARBA" id="ARBA00023136"/>
    </source>
</evidence>
<accession>A0A150G833</accession>
<feature type="transmembrane region" description="Helical" evidence="6">
    <location>
        <begin position="95"/>
        <end position="118"/>
    </location>
</feature>
<dbReference type="SUPFAM" id="SSF52540">
    <property type="entry name" value="P-loop containing nucleoside triphosphate hydrolases"/>
    <property type="match status" value="1"/>
</dbReference>
<evidence type="ECO:0000313" key="8">
    <source>
        <dbReference type="EMBL" id="KXZ45978.1"/>
    </source>
</evidence>
<keyword evidence="4 6" id="KW-1133">Transmembrane helix</keyword>
<dbReference type="OrthoDB" id="551654at2759"/>
<reference evidence="9" key="1">
    <citation type="journal article" date="2016" name="Nat. Commun.">
        <title>The Gonium pectorale genome demonstrates co-option of cell cycle regulation during the evolution of multicellularity.</title>
        <authorList>
            <person name="Hanschen E.R."/>
            <person name="Marriage T.N."/>
            <person name="Ferris P.J."/>
            <person name="Hamaji T."/>
            <person name="Toyoda A."/>
            <person name="Fujiyama A."/>
            <person name="Neme R."/>
            <person name="Noguchi H."/>
            <person name="Minakuchi Y."/>
            <person name="Suzuki M."/>
            <person name="Kawai-Toyooka H."/>
            <person name="Smith D.R."/>
            <person name="Sparks H."/>
            <person name="Anderson J."/>
            <person name="Bakaric R."/>
            <person name="Luria V."/>
            <person name="Karger A."/>
            <person name="Kirschner M.W."/>
            <person name="Durand P.M."/>
            <person name="Michod R.E."/>
            <person name="Nozaki H."/>
            <person name="Olson B.J."/>
        </authorList>
    </citation>
    <scope>NUCLEOTIDE SEQUENCE [LARGE SCALE GENOMIC DNA]</scope>
    <source>
        <strain evidence="9">NIES-2863</strain>
    </source>
</reference>
<evidence type="ECO:0000313" key="9">
    <source>
        <dbReference type="Proteomes" id="UP000075714"/>
    </source>
</evidence>
<evidence type="ECO:0000256" key="4">
    <source>
        <dbReference type="ARBA" id="ARBA00022989"/>
    </source>
</evidence>
<evidence type="ECO:0000256" key="1">
    <source>
        <dbReference type="ARBA" id="ARBA00004141"/>
    </source>
</evidence>